<dbReference type="GO" id="GO:0004867">
    <property type="term" value="F:serine-type endopeptidase inhibitor activity"/>
    <property type="evidence" value="ECO:0007669"/>
    <property type="project" value="UniProtKB-UniRule"/>
</dbReference>
<sequence length="146" mass="16444">MLLILVGMLLITVVAEAGHCKPGTEVLSPDGCETCYCSEDGIYTACTARDCSWKEHSLAKRHVSRKKRRECTPGETFIPNGECNYCICSEKGHNTYTCTRRICNVVRSAKDEPCKSKKKKFKSKDRCNTCTCENRFAMCTMKYCGK</sequence>
<feature type="chain" id="PRO_5019883882" description="Protease inhibitor" evidence="7">
    <location>
        <begin position="18"/>
        <end position="146"/>
    </location>
</feature>
<comment type="caution">
    <text evidence="8">Lacks conserved residue(s) required for the propagation of feature annotation.</text>
</comment>
<keyword evidence="4 7" id="KW-0722">Serine protease inhibitor</keyword>
<comment type="similarity">
    <text evidence="6 7 8">Belongs to the protease inhibitor I19 family.</text>
</comment>
<proteinExistence type="inferred from homology"/>
<evidence type="ECO:0000256" key="6">
    <source>
        <dbReference type="ARBA" id="ARBA00029459"/>
    </source>
</evidence>
<name>A0A224XS68_9HEMI</name>
<dbReference type="InterPro" id="IPR008037">
    <property type="entry name" value="Pacifastin_dom"/>
</dbReference>
<keyword evidence="5" id="KW-1015">Disulfide bond</keyword>
<dbReference type="PROSITE" id="PS51446">
    <property type="entry name" value="PACIFASTIN"/>
    <property type="match status" value="1"/>
</dbReference>
<dbReference type="EMBL" id="GFTR01002462">
    <property type="protein sequence ID" value="JAW13964.1"/>
    <property type="molecule type" value="Transcribed_RNA"/>
</dbReference>
<dbReference type="GO" id="GO:0005576">
    <property type="term" value="C:extracellular region"/>
    <property type="evidence" value="ECO:0007669"/>
    <property type="project" value="UniProtKB-SubCell"/>
</dbReference>
<evidence type="ECO:0000259" key="9">
    <source>
        <dbReference type="PROSITE" id="PS51446"/>
    </source>
</evidence>
<evidence type="ECO:0000256" key="5">
    <source>
        <dbReference type="ARBA" id="ARBA00023157"/>
    </source>
</evidence>
<feature type="signal peptide" evidence="7">
    <location>
        <begin position="1"/>
        <end position="17"/>
    </location>
</feature>
<dbReference type="Pfam" id="PF05375">
    <property type="entry name" value="Pacifastin_I"/>
    <property type="match status" value="1"/>
</dbReference>
<evidence type="ECO:0000256" key="4">
    <source>
        <dbReference type="ARBA" id="ARBA00022900"/>
    </source>
</evidence>
<accession>A0A224XS68</accession>
<organism evidence="10">
    <name type="scientific">Panstrongylus lignarius</name>
    <dbReference type="NCBI Taxonomy" id="156445"/>
    <lineage>
        <taxon>Eukaryota</taxon>
        <taxon>Metazoa</taxon>
        <taxon>Ecdysozoa</taxon>
        <taxon>Arthropoda</taxon>
        <taxon>Hexapoda</taxon>
        <taxon>Insecta</taxon>
        <taxon>Pterygota</taxon>
        <taxon>Neoptera</taxon>
        <taxon>Paraneoptera</taxon>
        <taxon>Hemiptera</taxon>
        <taxon>Heteroptera</taxon>
        <taxon>Panheteroptera</taxon>
        <taxon>Cimicomorpha</taxon>
        <taxon>Reduviidae</taxon>
        <taxon>Triatominae</taxon>
        <taxon>Panstrongylus</taxon>
    </lineage>
</organism>
<protein>
    <recommendedName>
        <fullName evidence="7">Protease inhibitor</fullName>
    </recommendedName>
</protein>
<evidence type="ECO:0000256" key="7">
    <source>
        <dbReference type="PIRNR" id="PIRNR001625"/>
    </source>
</evidence>
<dbReference type="AlphaFoldDB" id="A0A224XS68"/>
<evidence type="ECO:0000313" key="10">
    <source>
        <dbReference type="EMBL" id="JAW13964.1"/>
    </source>
</evidence>
<feature type="domain" description="Pacifastin" evidence="9">
    <location>
        <begin position="68"/>
        <end position="106"/>
    </location>
</feature>
<dbReference type="PIRSF" id="PIRSF001625">
    <property type="entry name" value="Prot_inhib_pacifastin"/>
    <property type="match status" value="1"/>
</dbReference>
<evidence type="ECO:0000256" key="1">
    <source>
        <dbReference type="ARBA" id="ARBA00004613"/>
    </source>
</evidence>
<dbReference type="InterPro" id="IPR036201">
    <property type="entry name" value="Pacifastin_dom_sf"/>
</dbReference>
<evidence type="ECO:0000256" key="3">
    <source>
        <dbReference type="ARBA" id="ARBA00022690"/>
    </source>
</evidence>
<reference evidence="10" key="1">
    <citation type="journal article" date="2018" name="PLoS Negl. Trop. Dis.">
        <title>An insight into the salivary gland and fat body transcriptome of Panstrongylus lignarius (Hemiptera: Heteroptera), the main vector of Chagas disease in Peru.</title>
        <authorList>
            <person name="Nevoa J.C."/>
            <person name="Mendes M.T."/>
            <person name="da Silva M.V."/>
            <person name="Soares S.C."/>
            <person name="Oliveira C.J.F."/>
            <person name="Ribeiro J.M.C."/>
        </authorList>
    </citation>
    <scope>NUCLEOTIDE SEQUENCE</scope>
</reference>
<keyword evidence="7" id="KW-0732">Signal</keyword>
<keyword evidence="2 7" id="KW-0964">Secreted</keyword>
<dbReference type="SUPFAM" id="SSF57283">
    <property type="entry name" value="PMP inhibitors"/>
    <property type="match status" value="2"/>
</dbReference>
<dbReference type="InterPro" id="IPR016307">
    <property type="entry name" value="Prtase-inh_pacifastin"/>
</dbReference>
<comment type="subcellular location">
    <subcellularLocation>
        <location evidence="1 7">Secreted</location>
    </subcellularLocation>
</comment>
<keyword evidence="3 7" id="KW-0646">Protease inhibitor</keyword>
<evidence type="ECO:0000256" key="2">
    <source>
        <dbReference type="ARBA" id="ARBA00022525"/>
    </source>
</evidence>
<evidence type="ECO:0000256" key="8">
    <source>
        <dbReference type="PROSITE-ProRule" id="PRU00776"/>
    </source>
</evidence>